<feature type="domain" description="Tetrapyrrole biosynthesis uroporphyrinogen III synthase" evidence="1">
    <location>
        <begin position="26"/>
        <end position="235"/>
    </location>
</feature>
<dbReference type="Pfam" id="PF02602">
    <property type="entry name" value="HEM4"/>
    <property type="match status" value="1"/>
</dbReference>
<evidence type="ECO:0000313" key="2">
    <source>
        <dbReference type="EMBL" id="QDO93512.1"/>
    </source>
</evidence>
<name>A0A516GPU0_9FLAO</name>
<dbReference type="PANTHER" id="PTHR12390:SF0">
    <property type="entry name" value="UROPORPHYRINOGEN-III SYNTHASE"/>
    <property type="match status" value="1"/>
</dbReference>
<reference evidence="2 3" key="1">
    <citation type="submission" date="2019-07" db="EMBL/GenBank/DDBJ databases">
        <title>Genome sequencing for Formosa sp. PS13.</title>
        <authorList>
            <person name="Park S.-J."/>
        </authorList>
    </citation>
    <scope>NUCLEOTIDE SEQUENCE [LARGE SCALE GENOMIC DNA]</scope>
    <source>
        <strain evidence="2 3">PS13</strain>
    </source>
</reference>
<sequence>MKVKTILVSQPEPKIENSPYFDLQEKQKVKIDFRPFIHVEGVPAKEIRQQKVDLNNYTAIILTSRNAVDHFFRVAEEMRFKVPDSMKYFCQSEAVAYYLQKYVVYRKRKIYVGKRTFSELTPLIKKYKDEKFLLPTTDKLKPEVPQILNGLGINWKEAVFYRTVISDLSDLADVLYDVLVFFSPSGIESLFHNFPDFKQNDTRIAVFGNTTIKAVEEKGLRVDIAAPTKETPSMTMALEKYIEKVNKGK</sequence>
<dbReference type="EMBL" id="CP041637">
    <property type="protein sequence ID" value="QDO93512.1"/>
    <property type="molecule type" value="Genomic_DNA"/>
</dbReference>
<gene>
    <name evidence="2" type="ORF">FNB79_05810</name>
</gene>
<keyword evidence="3" id="KW-1185">Reference proteome</keyword>
<dbReference type="CDD" id="cd06578">
    <property type="entry name" value="HemD"/>
    <property type="match status" value="1"/>
</dbReference>
<dbReference type="GO" id="GO:0005829">
    <property type="term" value="C:cytosol"/>
    <property type="evidence" value="ECO:0007669"/>
    <property type="project" value="TreeGrafter"/>
</dbReference>
<dbReference type="GO" id="GO:0004852">
    <property type="term" value="F:uroporphyrinogen-III synthase activity"/>
    <property type="evidence" value="ECO:0007669"/>
    <property type="project" value="InterPro"/>
</dbReference>
<dbReference type="InterPro" id="IPR039793">
    <property type="entry name" value="UROS/Hem4"/>
</dbReference>
<dbReference type="Proteomes" id="UP000319209">
    <property type="component" value="Chromosome"/>
</dbReference>
<dbReference type="RefSeq" id="WP_143380415.1">
    <property type="nucleotide sequence ID" value="NZ_CP041637.1"/>
</dbReference>
<dbReference type="InterPro" id="IPR003754">
    <property type="entry name" value="4pyrrol_synth_uPrphyn_synth"/>
</dbReference>
<evidence type="ECO:0000259" key="1">
    <source>
        <dbReference type="Pfam" id="PF02602"/>
    </source>
</evidence>
<dbReference type="GO" id="GO:0006780">
    <property type="term" value="P:uroporphyrinogen III biosynthetic process"/>
    <property type="evidence" value="ECO:0007669"/>
    <property type="project" value="InterPro"/>
</dbReference>
<dbReference type="InterPro" id="IPR036108">
    <property type="entry name" value="4pyrrol_syn_uPrphyn_synt_sf"/>
</dbReference>
<dbReference type="KEGG" id="fop:FNB79_05810"/>
<dbReference type="SUPFAM" id="SSF69618">
    <property type="entry name" value="HemD-like"/>
    <property type="match status" value="1"/>
</dbReference>
<evidence type="ECO:0000313" key="3">
    <source>
        <dbReference type="Proteomes" id="UP000319209"/>
    </source>
</evidence>
<protein>
    <submittedName>
        <fullName evidence="2">Uroporphyrinogen-III synthase</fullName>
    </submittedName>
</protein>
<dbReference type="Gene3D" id="3.40.50.10090">
    <property type="match status" value="2"/>
</dbReference>
<dbReference type="PANTHER" id="PTHR12390">
    <property type="entry name" value="UROPORPHYRINOGEN III SYNTHASE"/>
    <property type="match status" value="1"/>
</dbReference>
<dbReference type="AlphaFoldDB" id="A0A516GPU0"/>
<accession>A0A516GPU0</accession>
<organism evidence="2 3">
    <name type="scientific">Formosa sediminum</name>
    <dbReference type="NCBI Taxonomy" id="2594004"/>
    <lineage>
        <taxon>Bacteria</taxon>
        <taxon>Pseudomonadati</taxon>
        <taxon>Bacteroidota</taxon>
        <taxon>Flavobacteriia</taxon>
        <taxon>Flavobacteriales</taxon>
        <taxon>Flavobacteriaceae</taxon>
        <taxon>Formosa</taxon>
    </lineage>
</organism>
<proteinExistence type="predicted"/>
<dbReference type="OrthoDB" id="1149788at2"/>